<reference evidence="3 4" key="1">
    <citation type="journal article" date="2013" name="BMC Genomics">
        <title>Comparative genomics of Campylobacter concisus isolates reveals genetic diversity and provides insights into disease association.</title>
        <authorList>
            <person name="Deshpande N.P."/>
            <person name="Kaakoush N.O."/>
            <person name="Wilkins M.R."/>
            <person name="Mitchell H.M."/>
        </authorList>
    </citation>
    <scope>NUCLEOTIDE SEQUENCE [LARGE SCALE GENOMIC DNA]</scope>
    <source>
        <strain evidence="3 4">UNSW2</strain>
    </source>
</reference>
<evidence type="ECO:0000313" key="3">
    <source>
        <dbReference type="EMBL" id="ERJ31742.1"/>
    </source>
</evidence>
<dbReference type="PANTHER" id="PTHR44252">
    <property type="entry name" value="D-ERYTHRULOSE REDUCTASE"/>
    <property type="match status" value="1"/>
</dbReference>
<name>U2FM66_9BACT</name>
<proteinExistence type="inferred from homology"/>
<dbReference type="InterPro" id="IPR002347">
    <property type="entry name" value="SDR_fam"/>
</dbReference>
<comment type="similarity">
    <text evidence="1">Belongs to the short-chain dehydrogenases/reductases (SDR) family.</text>
</comment>
<evidence type="ECO:0000256" key="2">
    <source>
        <dbReference type="ARBA" id="ARBA00022857"/>
    </source>
</evidence>
<evidence type="ECO:0000256" key="1">
    <source>
        <dbReference type="ARBA" id="ARBA00006484"/>
    </source>
</evidence>
<dbReference type="PATRIC" id="fig|1242965.3.peg.1145"/>
<dbReference type="GO" id="GO:0006006">
    <property type="term" value="P:glucose metabolic process"/>
    <property type="evidence" value="ECO:0007669"/>
    <property type="project" value="TreeGrafter"/>
</dbReference>
<protein>
    <submittedName>
        <fullName evidence="3">3-oxoacyl-[acyl-carrier protein] reductase</fullName>
    </submittedName>
</protein>
<dbReference type="InterPro" id="IPR051737">
    <property type="entry name" value="L-xylulose/Carbonyl_redctase"/>
</dbReference>
<comment type="caution">
    <text evidence="3">The sequence shown here is derived from an EMBL/GenBank/DDBJ whole genome shotgun (WGS) entry which is preliminary data.</text>
</comment>
<dbReference type="PANTHER" id="PTHR44252:SF3">
    <property type="entry name" value="D-ERYTHRULOSE REDUCTASE-RELATED"/>
    <property type="match status" value="1"/>
</dbReference>
<dbReference type="SUPFAM" id="SSF51735">
    <property type="entry name" value="NAD(P)-binding Rossmann-fold domains"/>
    <property type="match status" value="1"/>
</dbReference>
<sequence length="251" mass="27921">MNFKNKKILVTGASSGIGRQIAIQLSELGASVVLIARDETRLKETLSMMKESTKHKIFIYDLQNIEGIEELISKCVSCDGIKFDGCVHAAGIASIYPFKMLNYETNEKIFKVNTSSALEIVRHLSKKMNSNDGASVVFFSSILTKIFSKGQISYIISKASLDAIAKPLSLELSKRKIRINTIIIGGVLTKMVKDTQVFRDLKDHEKDPYTTSNICRALEPCEVSSMVIFLLSDAARYIVGENYFIDGGNFR</sequence>
<dbReference type="PRINTS" id="PR00081">
    <property type="entry name" value="GDHRDH"/>
</dbReference>
<keyword evidence="2" id="KW-0521">NADP</keyword>
<organism evidence="3 4">
    <name type="scientific">Campylobacter concisus UNSW2</name>
    <dbReference type="NCBI Taxonomy" id="1242965"/>
    <lineage>
        <taxon>Bacteria</taxon>
        <taxon>Pseudomonadati</taxon>
        <taxon>Campylobacterota</taxon>
        <taxon>Epsilonproteobacteria</taxon>
        <taxon>Campylobacterales</taxon>
        <taxon>Campylobacteraceae</taxon>
        <taxon>Campylobacter</taxon>
    </lineage>
</organism>
<dbReference type="GO" id="GO:0005997">
    <property type="term" value="P:xylulose metabolic process"/>
    <property type="evidence" value="ECO:0007669"/>
    <property type="project" value="TreeGrafter"/>
</dbReference>
<dbReference type="Pfam" id="PF13561">
    <property type="entry name" value="adh_short_C2"/>
    <property type="match status" value="1"/>
</dbReference>
<dbReference type="AlphaFoldDB" id="U2FM66"/>
<dbReference type="CDD" id="cd05233">
    <property type="entry name" value="SDR_c"/>
    <property type="match status" value="1"/>
</dbReference>
<gene>
    <name evidence="3" type="ORF">UNSW2_1690</name>
</gene>
<dbReference type="Gene3D" id="3.40.50.720">
    <property type="entry name" value="NAD(P)-binding Rossmann-like Domain"/>
    <property type="match status" value="1"/>
</dbReference>
<evidence type="ECO:0000313" key="4">
    <source>
        <dbReference type="Proteomes" id="UP000016625"/>
    </source>
</evidence>
<dbReference type="Proteomes" id="UP000016625">
    <property type="component" value="Unassembled WGS sequence"/>
</dbReference>
<accession>U2FM66</accession>
<dbReference type="GO" id="GO:0004090">
    <property type="term" value="F:carbonyl reductase (NADPH) activity"/>
    <property type="evidence" value="ECO:0007669"/>
    <property type="project" value="TreeGrafter"/>
</dbReference>
<dbReference type="EMBL" id="ANNJ01000009">
    <property type="protein sequence ID" value="ERJ31742.1"/>
    <property type="molecule type" value="Genomic_DNA"/>
</dbReference>
<dbReference type="GO" id="GO:0050038">
    <property type="term" value="F:L-xylulose reductase (NADPH) activity"/>
    <property type="evidence" value="ECO:0007669"/>
    <property type="project" value="TreeGrafter"/>
</dbReference>
<dbReference type="InterPro" id="IPR036291">
    <property type="entry name" value="NAD(P)-bd_dom_sf"/>
</dbReference>